<dbReference type="GeneID" id="79840798"/>
<keyword evidence="4 6" id="KW-1133">Transmembrane helix</keyword>
<protein>
    <submittedName>
        <fullName evidence="8">GtrA family protein</fullName>
    </submittedName>
</protein>
<sequence length="145" mass="16812">MIKEKLSLIWGKFVNRETISYLIFGVLTTLVDWISYAVFRHNGMNYRMATICCQAAAILFAYVTNKIWVFRSYNFRPVYLLKEMASFFSCRILTSVFTYVAMIVMVDGMGIKQDMICKIVVSAISLVLNYICSKLFIFKKKESSK</sequence>
<reference evidence="8 9" key="1">
    <citation type="submission" date="2018-03" db="EMBL/GenBank/DDBJ databases">
        <title>Lachnoclostridium SNUG30386 gen.nov., sp.nov., isolated from human faeces.</title>
        <authorList>
            <person name="Seo B."/>
            <person name="Jeon K."/>
            <person name="Ko G."/>
        </authorList>
    </citation>
    <scope>NUCLEOTIDE SEQUENCE [LARGE SCALE GENOMIC DNA]</scope>
    <source>
        <strain evidence="8 9">SNUG30386</strain>
    </source>
</reference>
<feature type="transmembrane region" description="Helical" evidence="6">
    <location>
        <begin position="21"/>
        <end position="39"/>
    </location>
</feature>
<keyword evidence="3 6" id="KW-0812">Transmembrane</keyword>
<evidence type="ECO:0000313" key="9">
    <source>
        <dbReference type="Proteomes" id="UP000241048"/>
    </source>
</evidence>
<dbReference type="GO" id="GO:0005886">
    <property type="term" value="C:plasma membrane"/>
    <property type="evidence" value="ECO:0007669"/>
    <property type="project" value="TreeGrafter"/>
</dbReference>
<evidence type="ECO:0000259" key="7">
    <source>
        <dbReference type="Pfam" id="PF04138"/>
    </source>
</evidence>
<dbReference type="EMBL" id="PYLO01000002">
    <property type="protein sequence ID" value="PST38030.1"/>
    <property type="molecule type" value="Genomic_DNA"/>
</dbReference>
<evidence type="ECO:0000256" key="6">
    <source>
        <dbReference type="SAM" id="Phobius"/>
    </source>
</evidence>
<evidence type="ECO:0000256" key="3">
    <source>
        <dbReference type="ARBA" id="ARBA00022692"/>
    </source>
</evidence>
<evidence type="ECO:0000256" key="5">
    <source>
        <dbReference type="ARBA" id="ARBA00023136"/>
    </source>
</evidence>
<proteinExistence type="inferred from homology"/>
<evidence type="ECO:0000256" key="4">
    <source>
        <dbReference type="ARBA" id="ARBA00022989"/>
    </source>
</evidence>
<dbReference type="GO" id="GO:0000271">
    <property type="term" value="P:polysaccharide biosynthetic process"/>
    <property type="evidence" value="ECO:0007669"/>
    <property type="project" value="InterPro"/>
</dbReference>
<name>A0A2T3FRY7_9CLOT</name>
<dbReference type="InterPro" id="IPR051401">
    <property type="entry name" value="GtrA_CellWall_Glycosyl"/>
</dbReference>
<dbReference type="PANTHER" id="PTHR38459:SF5">
    <property type="entry name" value="CELL WALL TEICHOIC ACID GLYCOSYLATION PROTEIN GTCA"/>
    <property type="match status" value="1"/>
</dbReference>
<organism evidence="8 9">
    <name type="scientific">Clostridium fessum</name>
    <dbReference type="NCBI Taxonomy" id="2126740"/>
    <lineage>
        <taxon>Bacteria</taxon>
        <taxon>Bacillati</taxon>
        <taxon>Bacillota</taxon>
        <taxon>Clostridia</taxon>
        <taxon>Eubacteriales</taxon>
        <taxon>Clostridiaceae</taxon>
        <taxon>Clostridium</taxon>
    </lineage>
</organism>
<dbReference type="Pfam" id="PF04138">
    <property type="entry name" value="GtrA_DPMS_TM"/>
    <property type="match status" value="1"/>
</dbReference>
<comment type="caution">
    <text evidence="8">The sequence shown here is derived from an EMBL/GenBank/DDBJ whole genome shotgun (WGS) entry which is preliminary data.</text>
</comment>
<feature type="transmembrane region" description="Helical" evidence="6">
    <location>
        <begin position="84"/>
        <end position="106"/>
    </location>
</feature>
<dbReference type="InterPro" id="IPR007267">
    <property type="entry name" value="GtrA_DPMS_TM"/>
</dbReference>
<accession>A0A2T3FRY7</accession>
<dbReference type="PANTHER" id="PTHR38459">
    <property type="entry name" value="PROPHAGE BACTOPRENOL-LINKED GLUCOSE TRANSLOCASE HOMOLOG"/>
    <property type="match status" value="1"/>
</dbReference>
<feature type="transmembrane region" description="Helical" evidence="6">
    <location>
        <begin position="118"/>
        <end position="137"/>
    </location>
</feature>
<keyword evidence="5 6" id="KW-0472">Membrane</keyword>
<evidence type="ECO:0000313" key="8">
    <source>
        <dbReference type="EMBL" id="PST38030.1"/>
    </source>
</evidence>
<gene>
    <name evidence="8" type="ORF">C7U56_05485</name>
</gene>
<dbReference type="Proteomes" id="UP000241048">
    <property type="component" value="Unassembled WGS sequence"/>
</dbReference>
<evidence type="ECO:0000256" key="2">
    <source>
        <dbReference type="ARBA" id="ARBA00009399"/>
    </source>
</evidence>
<comment type="similarity">
    <text evidence="2">Belongs to the GtrA family.</text>
</comment>
<dbReference type="AlphaFoldDB" id="A0A2T3FRY7"/>
<feature type="domain" description="GtrA/DPMS transmembrane" evidence="7">
    <location>
        <begin position="21"/>
        <end position="138"/>
    </location>
</feature>
<dbReference type="RefSeq" id="WP_107000978.1">
    <property type="nucleotide sequence ID" value="NZ_DBFBUD010000074.1"/>
</dbReference>
<keyword evidence="9" id="KW-1185">Reference proteome</keyword>
<evidence type="ECO:0000256" key="1">
    <source>
        <dbReference type="ARBA" id="ARBA00004141"/>
    </source>
</evidence>
<feature type="transmembrane region" description="Helical" evidence="6">
    <location>
        <begin position="45"/>
        <end position="63"/>
    </location>
</feature>
<comment type="subcellular location">
    <subcellularLocation>
        <location evidence="1">Membrane</location>
        <topology evidence="1">Multi-pass membrane protein</topology>
    </subcellularLocation>
</comment>